<accession>A0A8K0XZP9</accession>
<organism evidence="5 6">
    <name type="scientific">Szabonella alba</name>
    <dbReference type="NCBI Taxonomy" id="2804194"/>
    <lineage>
        <taxon>Bacteria</taxon>
        <taxon>Pseudomonadati</taxon>
        <taxon>Pseudomonadota</taxon>
        <taxon>Alphaproteobacteria</taxon>
        <taxon>Rhodobacterales</taxon>
        <taxon>Paracoccaceae</taxon>
        <taxon>Szabonella</taxon>
    </lineage>
</organism>
<evidence type="ECO:0000256" key="1">
    <source>
        <dbReference type="ARBA" id="ARBA00009387"/>
    </source>
</evidence>
<dbReference type="Gene3D" id="1.10.530.10">
    <property type="match status" value="1"/>
</dbReference>
<protein>
    <submittedName>
        <fullName evidence="5">Transglycosylase SLT domain-containing protein</fullName>
    </submittedName>
</protein>
<evidence type="ECO:0000259" key="4">
    <source>
        <dbReference type="Pfam" id="PF01464"/>
    </source>
</evidence>
<feature type="chain" id="PRO_5035450332" evidence="3">
    <location>
        <begin position="23"/>
        <end position="253"/>
    </location>
</feature>
<comment type="caution">
    <text evidence="5">The sequence shown here is derived from an EMBL/GenBank/DDBJ whole genome shotgun (WGS) entry which is preliminary data.</text>
</comment>
<feature type="compositionally biased region" description="Pro residues" evidence="2">
    <location>
        <begin position="204"/>
        <end position="215"/>
    </location>
</feature>
<keyword evidence="6" id="KW-1185">Reference proteome</keyword>
<evidence type="ECO:0000313" key="5">
    <source>
        <dbReference type="EMBL" id="MBL4917026.1"/>
    </source>
</evidence>
<feature type="domain" description="Transglycosylase SLT" evidence="4">
    <location>
        <begin position="31"/>
        <end position="151"/>
    </location>
</feature>
<proteinExistence type="inferred from homology"/>
<dbReference type="Pfam" id="PF01464">
    <property type="entry name" value="SLT"/>
    <property type="match status" value="1"/>
</dbReference>
<feature type="region of interest" description="Disordered" evidence="2">
    <location>
        <begin position="196"/>
        <end position="225"/>
    </location>
</feature>
<sequence length="253" mass="26683">MGGIGRMATLALGLVAPTMAAAAGNPCLQAAAAAAARHGVPVAILRTIAQAESGIGPGRRPWPWTLGQAGRGLRFDRKETALAALRARLAAGQTNLDIGCFQISYRWHGRAFHSLEDMIAPASNADHAARFLSDLQRETGNWRDAAGAYHSRRAKAATGYILRLERIHAENRAAAAKLTAVHPTPRHAESRLADTPLPIHGLTAPPPSPPPPALPPMHSTRPAPPLPVAPVILSPRPPLALRDRPALHGGRGI</sequence>
<dbReference type="InterPro" id="IPR008258">
    <property type="entry name" value="Transglycosylase_SLT_dom_1"/>
</dbReference>
<reference evidence="5" key="1">
    <citation type="submission" date="2021-01" db="EMBL/GenBank/DDBJ databases">
        <title>Tabrizicola alba sp. nov. a motile alkaliphilic bacterium isolated from a soda lake.</title>
        <authorList>
            <person name="Szuroczki S."/>
            <person name="Abbaszade G."/>
            <person name="Schumann P."/>
            <person name="Toth E."/>
        </authorList>
    </citation>
    <scope>NUCLEOTIDE SEQUENCE</scope>
    <source>
        <strain evidence="5">DMG-N-6</strain>
    </source>
</reference>
<evidence type="ECO:0000313" key="6">
    <source>
        <dbReference type="Proteomes" id="UP000648908"/>
    </source>
</evidence>
<dbReference type="SUPFAM" id="SSF53955">
    <property type="entry name" value="Lysozyme-like"/>
    <property type="match status" value="1"/>
</dbReference>
<dbReference type="AlphaFoldDB" id="A0A8K0XZP9"/>
<dbReference type="Proteomes" id="UP000648908">
    <property type="component" value="Unassembled WGS sequence"/>
</dbReference>
<keyword evidence="3" id="KW-0732">Signal</keyword>
<name>A0A8K0XZP9_9RHOB</name>
<feature type="signal peptide" evidence="3">
    <location>
        <begin position="1"/>
        <end position="22"/>
    </location>
</feature>
<dbReference type="InterPro" id="IPR023346">
    <property type="entry name" value="Lysozyme-like_dom_sf"/>
</dbReference>
<comment type="similarity">
    <text evidence="1">Belongs to the virb1 family.</text>
</comment>
<evidence type="ECO:0000256" key="2">
    <source>
        <dbReference type="SAM" id="MobiDB-lite"/>
    </source>
</evidence>
<dbReference type="RefSeq" id="WP_202687816.1">
    <property type="nucleotide sequence ID" value="NZ_JAESVN010000002.1"/>
</dbReference>
<evidence type="ECO:0000256" key="3">
    <source>
        <dbReference type="SAM" id="SignalP"/>
    </source>
</evidence>
<dbReference type="EMBL" id="JAESVN010000002">
    <property type="protein sequence ID" value="MBL4917026.1"/>
    <property type="molecule type" value="Genomic_DNA"/>
</dbReference>
<gene>
    <name evidence="5" type="ORF">JL811_07290</name>
</gene>